<protein>
    <recommendedName>
        <fullName evidence="9">Protein farnesyltransferase/geranylgeranyltransferase type-1 subunit alpha</fullName>
        <ecNumber evidence="4">2.5.1.58</ecNumber>
        <ecNumber evidence="3">2.5.1.59</ecNumber>
    </recommendedName>
    <alternativeName>
        <fullName evidence="12">CAAX farnesyltransferase subunit alpha</fullName>
    </alternativeName>
    <alternativeName>
        <fullName evidence="11">FTase-alpha</fullName>
    </alternativeName>
    <alternativeName>
        <fullName evidence="10">Ras proteins prenyltransferase subunit alpha</fullName>
    </alternativeName>
    <alternativeName>
        <fullName evidence="13">Type I protein geranyl-geranyltransferase subunit alpha</fullName>
    </alternativeName>
</protein>
<evidence type="ECO:0000256" key="13">
    <source>
        <dbReference type="ARBA" id="ARBA00043219"/>
    </source>
</evidence>
<keyword evidence="6" id="KW-0808">Transferase</keyword>
<dbReference type="Pfam" id="PF01239">
    <property type="entry name" value="PPTA"/>
    <property type="match status" value="4"/>
</dbReference>
<keyword evidence="5" id="KW-0637">Prenyltransferase</keyword>
<evidence type="ECO:0000256" key="3">
    <source>
        <dbReference type="ARBA" id="ARBA00012700"/>
    </source>
</evidence>
<reference evidence="14 15" key="1">
    <citation type="submission" date="2015-02" db="EMBL/GenBank/DDBJ databases">
        <authorList>
            <person name="Chooi Y.-H."/>
        </authorList>
    </citation>
    <scope>NUCLEOTIDE SEQUENCE [LARGE SCALE GENOMIC DNA]</scope>
    <source>
        <strain evidence="14">E3</strain>
    </source>
</reference>
<evidence type="ECO:0000256" key="1">
    <source>
        <dbReference type="ARBA" id="ARBA00001946"/>
    </source>
</evidence>
<dbReference type="Gene3D" id="1.25.40.120">
    <property type="entry name" value="Protein prenylyltransferase"/>
    <property type="match status" value="1"/>
</dbReference>
<accession>A0A0G4IQN0</accession>
<dbReference type="AlphaFoldDB" id="A0A0G4IQN0"/>
<dbReference type="PROSITE" id="PS51147">
    <property type="entry name" value="PFTA"/>
    <property type="match status" value="4"/>
</dbReference>
<dbReference type="EC" id="2.5.1.58" evidence="4"/>
<evidence type="ECO:0000313" key="15">
    <source>
        <dbReference type="Proteomes" id="UP000039324"/>
    </source>
</evidence>
<evidence type="ECO:0000256" key="4">
    <source>
        <dbReference type="ARBA" id="ARBA00012702"/>
    </source>
</evidence>
<dbReference type="GO" id="GO:0005953">
    <property type="term" value="C:CAAX-protein geranylgeranyltransferase complex"/>
    <property type="evidence" value="ECO:0007669"/>
    <property type="project" value="TreeGrafter"/>
</dbReference>
<evidence type="ECO:0000256" key="12">
    <source>
        <dbReference type="ARBA" id="ARBA00043086"/>
    </source>
</evidence>
<comment type="cofactor">
    <cofactor evidence="1">
        <name>Mg(2+)</name>
        <dbReference type="ChEBI" id="CHEBI:18420"/>
    </cofactor>
</comment>
<keyword evidence="8" id="KW-0460">Magnesium</keyword>
<dbReference type="EC" id="2.5.1.59" evidence="3"/>
<dbReference type="GO" id="GO:0004662">
    <property type="term" value="F:CAAX-protein geranylgeranyltransferase activity"/>
    <property type="evidence" value="ECO:0007669"/>
    <property type="project" value="UniProtKB-EC"/>
</dbReference>
<keyword evidence="15" id="KW-1185">Reference proteome</keyword>
<organism evidence="14 15">
    <name type="scientific">Plasmodiophora brassicae</name>
    <name type="common">Clubroot disease agent</name>
    <dbReference type="NCBI Taxonomy" id="37360"/>
    <lineage>
        <taxon>Eukaryota</taxon>
        <taxon>Sar</taxon>
        <taxon>Rhizaria</taxon>
        <taxon>Endomyxa</taxon>
        <taxon>Phytomyxea</taxon>
        <taxon>Plasmodiophorida</taxon>
        <taxon>Plasmodiophoridae</taxon>
        <taxon>Plasmodiophora</taxon>
    </lineage>
</organism>
<sequence>MVVSLAELRDLFHDVARVRQDDGPDSVVAIQYPPDFVEAMDLFRAMLKADEMSERALMLTEYVIELNSANYTAWQYRRRVIEALDKDWRDELALCDAIGGASPKNYQLWNHRREVIQKLGDASGELEVTAVALEDDAKNYHVWGHRQWCIATFGLWDDEIAFAEKLLVADPYNNSAWNQRWFVVTRNNTVAWTEDVARREVAFAQRHLSEIADNESPWNYVLGILDATKYALPKVVDEAVTFAEGLPSCRFAAGLLFDVYEVLGRLPEATEVT</sequence>
<dbReference type="OMA" id="WAIRTFN"/>
<gene>
    <name evidence="14" type="ORF">PBRA_000885</name>
</gene>
<evidence type="ECO:0000256" key="5">
    <source>
        <dbReference type="ARBA" id="ARBA00022602"/>
    </source>
</evidence>
<evidence type="ECO:0000256" key="8">
    <source>
        <dbReference type="ARBA" id="ARBA00022842"/>
    </source>
</evidence>
<evidence type="ECO:0000313" key="14">
    <source>
        <dbReference type="EMBL" id="CEO97540.1"/>
    </source>
</evidence>
<evidence type="ECO:0000256" key="10">
    <source>
        <dbReference type="ARBA" id="ARBA00041392"/>
    </source>
</evidence>
<evidence type="ECO:0000256" key="6">
    <source>
        <dbReference type="ARBA" id="ARBA00022679"/>
    </source>
</evidence>
<evidence type="ECO:0000256" key="11">
    <source>
        <dbReference type="ARBA" id="ARBA00042436"/>
    </source>
</evidence>
<proteinExistence type="inferred from homology"/>
<dbReference type="OrthoDB" id="272289at2759"/>
<name>A0A0G4IQN0_PLABS</name>
<evidence type="ECO:0000256" key="2">
    <source>
        <dbReference type="ARBA" id="ARBA00006734"/>
    </source>
</evidence>
<dbReference type="PANTHER" id="PTHR11129:SF1">
    <property type="entry name" value="PROTEIN FARNESYLTRANSFERASE_GERANYLGERANYLTRANSFERASE TYPE-1 SUBUNIT ALPHA"/>
    <property type="match status" value="1"/>
</dbReference>
<dbReference type="GO" id="GO:0005965">
    <property type="term" value="C:protein farnesyltransferase complex"/>
    <property type="evidence" value="ECO:0007669"/>
    <property type="project" value="TreeGrafter"/>
</dbReference>
<dbReference type="PANTHER" id="PTHR11129">
    <property type="entry name" value="PROTEIN FARNESYLTRANSFERASE ALPHA SUBUNIT/RAB GERANYLGERANYL TRANSFERASE ALPHA SUBUNIT"/>
    <property type="match status" value="1"/>
</dbReference>
<keyword evidence="7" id="KW-0677">Repeat</keyword>
<evidence type="ECO:0000256" key="7">
    <source>
        <dbReference type="ARBA" id="ARBA00022737"/>
    </source>
</evidence>
<dbReference type="STRING" id="37360.A0A0G4IQN0"/>
<dbReference type="GO" id="GO:0004660">
    <property type="term" value="F:protein farnesyltransferase activity"/>
    <property type="evidence" value="ECO:0007669"/>
    <property type="project" value="UniProtKB-EC"/>
</dbReference>
<dbReference type="Proteomes" id="UP000039324">
    <property type="component" value="Unassembled WGS sequence"/>
</dbReference>
<comment type="similarity">
    <text evidence="2">Belongs to the protein prenyltransferase subunit alpha family.</text>
</comment>
<dbReference type="EMBL" id="CDSF01000079">
    <property type="protein sequence ID" value="CEO97540.1"/>
    <property type="molecule type" value="Genomic_DNA"/>
</dbReference>
<dbReference type="InterPro" id="IPR002088">
    <property type="entry name" value="Prenyl_trans_a"/>
</dbReference>
<evidence type="ECO:0000256" key="9">
    <source>
        <dbReference type="ARBA" id="ARBA00040965"/>
    </source>
</evidence>
<dbReference type="SUPFAM" id="SSF48439">
    <property type="entry name" value="Protein prenylyltransferase"/>
    <property type="match status" value="1"/>
</dbReference>